<dbReference type="Proteomes" id="UP001153076">
    <property type="component" value="Unassembled WGS sequence"/>
</dbReference>
<evidence type="ECO:0000256" key="1">
    <source>
        <dbReference type="SAM" id="MobiDB-lite"/>
    </source>
</evidence>
<dbReference type="AlphaFoldDB" id="A0A9Q1JJG2"/>
<protein>
    <submittedName>
        <fullName evidence="2">Uncharacterized protein</fullName>
    </submittedName>
</protein>
<evidence type="ECO:0000313" key="2">
    <source>
        <dbReference type="EMBL" id="KAJ8422466.1"/>
    </source>
</evidence>
<organism evidence="2 3">
    <name type="scientific">Carnegiea gigantea</name>
    <dbReference type="NCBI Taxonomy" id="171969"/>
    <lineage>
        <taxon>Eukaryota</taxon>
        <taxon>Viridiplantae</taxon>
        <taxon>Streptophyta</taxon>
        <taxon>Embryophyta</taxon>
        <taxon>Tracheophyta</taxon>
        <taxon>Spermatophyta</taxon>
        <taxon>Magnoliopsida</taxon>
        <taxon>eudicotyledons</taxon>
        <taxon>Gunneridae</taxon>
        <taxon>Pentapetalae</taxon>
        <taxon>Caryophyllales</taxon>
        <taxon>Cactineae</taxon>
        <taxon>Cactaceae</taxon>
        <taxon>Cactoideae</taxon>
        <taxon>Echinocereeae</taxon>
        <taxon>Carnegiea</taxon>
    </lineage>
</organism>
<name>A0A9Q1JJG2_9CARY</name>
<reference evidence="2" key="1">
    <citation type="submission" date="2022-04" db="EMBL/GenBank/DDBJ databases">
        <title>Carnegiea gigantea Genome sequencing and assembly v2.</title>
        <authorList>
            <person name="Copetti D."/>
            <person name="Sanderson M.J."/>
            <person name="Burquez A."/>
            <person name="Wojciechowski M.F."/>
        </authorList>
    </citation>
    <scope>NUCLEOTIDE SEQUENCE</scope>
    <source>
        <strain evidence="2">SGP5-SGP5p</strain>
        <tissue evidence="2">Aerial part</tissue>
    </source>
</reference>
<feature type="compositionally biased region" description="Basic and acidic residues" evidence="1">
    <location>
        <begin position="104"/>
        <end position="113"/>
    </location>
</feature>
<gene>
    <name evidence="2" type="ORF">Cgig2_017473</name>
</gene>
<comment type="caution">
    <text evidence="2">The sequence shown here is derived from an EMBL/GenBank/DDBJ whole genome shotgun (WGS) entry which is preliminary data.</text>
</comment>
<evidence type="ECO:0000313" key="3">
    <source>
        <dbReference type="Proteomes" id="UP001153076"/>
    </source>
</evidence>
<dbReference type="EMBL" id="JAKOGI010002246">
    <property type="protein sequence ID" value="KAJ8422466.1"/>
    <property type="molecule type" value="Genomic_DNA"/>
</dbReference>
<feature type="compositionally biased region" description="Low complexity" evidence="1">
    <location>
        <begin position="124"/>
        <end position="134"/>
    </location>
</feature>
<accession>A0A9Q1JJG2</accession>
<sequence>MGFPRSLTMDETALYVLGNFEGCRSEVVFPPGPLPYNYEELCPDFNLTAPEEYTQDFEVPELPQVVFLAMLLNDAVKLKVLRQMDDCGNGVGPQGEWMGRNKGRIKEARRQEVSSDSEEEANLGSDSKTSRSSGDSYLSLTIKEYGEAHSIGYIEQIFLTSVRKREIAVIEGKEREKKKMILFPNFSSTEMAAEYIQDTFRWRLRETSALHLNPHLEDYHGLCPGFDLGRATQFAHNSNISKMVQAIFYAMVLNDVAELGLLSRLSMDCMM</sequence>
<proteinExistence type="predicted"/>
<keyword evidence="3" id="KW-1185">Reference proteome</keyword>
<feature type="region of interest" description="Disordered" evidence="1">
    <location>
        <begin position="91"/>
        <end position="134"/>
    </location>
</feature>